<keyword evidence="4" id="KW-1185">Reference proteome</keyword>
<name>A0A1H4XFJ3_9PSEU</name>
<dbReference type="InterPro" id="IPR035595">
    <property type="entry name" value="UDP_glycos_trans_CS"/>
</dbReference>
<dbReference type="GO" id="GO:0017000">
    <property type="term" value="P:antibiotic biosynthetic process"/>
    <property type="evidence" value="ECO:0007669"/>
    <property type="project" value="UniProtKB-ARBA"/>
</dbReference>
<dbReference type="AlphaFoldDB" id="A0A1H4XFJ3"/>
<reference evidence="4" key="1">
    <citation type="submission" date="2016-10" db="EMBL/GenBank/DDBJ databases">
        <authorList>
            <person name="Varghese N."/>
            <person name="Submissions S."/>
        </authorList>
    </citation>
    <scope>NUCLEOTIDE SEQUENCE [LARGE SCALE GENOMIC DNA]</scope>
    <source>
        <strain evidence="4">DSM 44544</strain>
    </source>
</reference>
<dbReference type="PANTHER" id="PTHR48050:SF13">
    <property type="entry name" value="STEROL 3-BETA-GLUCOSYLTRANSFERASE UGT80A2"/>
    <property type="match status" value="1"/>
</dbReference>
<evidence type="ECO:0000313" key="4">
    <source>
        <dbReference type="Proteomes" id="UP000199622"/>
    </source>
</evidence>
<protein>
    <submittedName>
        <fullName evidence="3">N-glycosyltransferase</fullName>
    </submittedName>
</protein>
<dbReference type="InterPro" id="IPR050426">
    <property type="entry name" value="Glycosyltransferase_28"/>
</dbReference>
<dbReference type="SUPFAM" id="SSF53756">
    <property type="entry name" value="UDP-Glycosyltransferase/glycogen phosphorylase"/>
    <property type="match status" value="1"/>
</dbReference>
<dbReference type="InterPro" id="IPR010610">
    <property type="entry name" value="EryCIII-like_C"/>
</dbReference>
<gene>
    <name evidence="3" type="ORF">SAMN04489727_6151</name>
</gene>
<organism evidence="3 4">
    <name type="scientific">Amycolatopsis tolypomycina</name>
    <dbReference type="NCBI Taxonomy" id="208445"/>
    <lineage>
        <taxon>Bacteria</taxon>
        <taxon>Bacillati</taxon>
        <taxon>Actinomycetota</taxon>
        <taxon>Actinomycetes</taxon>
        <taxon>Pseudonocardiales</taxon>
        <taxon>Pseudonocardiaceae</taxon>
        <taxon>Amycolatopsis</taxon>
    </lineage>
</organism>
<dbReference type="Gene3D" id="3.40.50.2000">
    <property type="entry name" value="Glycogen Phosphorylase B"/>
    <property type="match status" value="2"/>
</dbReference>
<dbReference type="GO" id="GO:0008194">
    <property type="term" value="F:UDP-glycosyltransferase activity"/>
    <property type="evidence" value="ECO:0007669"/>
    <property type="project" value="InterPro"/>
</dbReference>
<dbReference type="STRING" id="208445.SAMN04489727_6151"/>
<dbReference type="Proteomes" id="UP000199622">
    <property type="component" value="Unassembled WGS sequence"/>
</dbReference>
<dbReference type="Pfam" id="PF06722">
    <property type="entry name" value="EryCIII-like_C"/>
    <property type="match status" value="1"/>
</dbReference>
<dbReference type="RefSeq" id="WP_091313839.1">
    <property type="nucleotide sequence ID" value="NZ_FNSO01000004.1"/>
</dbReference>
<feature type="domain" description="Erythromycin biosynthesis protein CIII-like C-terminal" evidence="2">
    <location>
        <begin position="256"/>
        <end position="370"/>
    </location>
</feature>
<evidence type="ECO:0000256" key="1">
    <source>
        <dbReference type="ARBA" id="ARBA00022679"/>
    </source>
</evidence>
<accession>A0A1H4XFJ3</accession>
<sequence>MRLLLTGLPIPSHLRPVLVPLARAAREAGHEAAIATGAAMAGEIERLGVPVVVLPDVLAPGELGRRPELVDPALVRQLGKWRPEVSGPLDVPLFHPTMTAEFAANVVGAGWRPDVIVRETNAFGALVAAEVLGVPSAVVDIAPLVPPLVPGLAGQLDLLRQGFGLAPSGAAADRLTAGLLPEPWYPAGLRTPGHGYYRVPEPPVTASADGPVVFAAFGSNVRSLLAPDSRLLAITVAALGLLGVPAVVALGSDDAVASWTGPRPGNVELAGFPPQRALLAASDVFVTHAGFSSVRESLSAGVPMVAVPLFADQPANAARVQELGAGVRLDAAGLTAEALAAAVERVLGDPACRTAARGFRDGIAALPPITDFPRLLEA</sequence>
<proteinExistence type="predicted"/>
<evidence type="ECO:0000259" key="2">
    <source>
        <dbReference type="Pfam" id="PF06722"/>
    </source>
</evidence>
<evidence type="ECO:0000313" key="3">
    <source>
        <dbReference type="EMBL" id="SED04429.1"/>
    </source>
</evidence>
<dbReference type="EMBL" id="FNSO01000004">
    <property type="protein sequence ID" value="SED04429.1"/>
    <property type="molecule type" value="Genomic_DNA"/>
</dbReference>
<dbReference type="GO" id="GO:0016758">
    <property type="term" value="F:hexosyltransferase activity"/>
    <property type="evidence" value="ECO:0007669"/>
    <property type="project" value="UniProtKB-ARBA"/>
</dbReference>
<dbReference type="CDD" id="cd03784">
    <property type="entry name" value="GT1_Gtf-like"/>
    <property type="match status" value="1"/>
</dbReference>
<dbReference type="OrthoDB" id="6620093at2"/>
<dbReference type="InterPro" id="IPR002213">
    <property type="entry name" value="UDP_glucos_trans"/>
</dbReference>
<dbReference type="PANTHER" id="PTHR48050">
    <property type="entry name" value="STEROL 3-BETA-GLUCOSYLTRANSFERASE"/>
    <property type="match status" value="1"/>
</dbReference>
<keyword evidence="1 3" id="KW-0808">Transferase</keyword>
<dbReference type="PROSITE" id="PS00375">
    <property type="entry name" value="UDPGT"/>
    <property type="match status" value="1"/>
</dbReference>